<name>A0A8J5M990_9STRA</name>
<feature type="region of interest" description="Disordered" evidence="1">
    <location>
        <begin position="1"/>
        <end position="41"/>
    </location>
</feature>
<gene>
    <name evidence="2" type="ORF">JG688_00001797</name>
</gene>
<keyword evidence="3" id="KW-1185">Reference proteome</keyword>
<organism evidence="2 3">
    <name type="scientific">Phytophthora aleatoria</name>
    <dbReference type="NCBI Taxonomy" id="2496075"/>
    <lineage>
        <taxon>Eukaryota</taxon>
        <taxon>Sar</taxon>
        <taxon>Stramenopiles</taxon>
        <taxon>Oomycota</taxon>
        <taxon>Peronosporomycetes</taxon>
        <taxon>Peronosporales</taxon>
        <taxon>Peronosporaceae</taxon>
        <taxon>Phytophthora</taxon>
    </lineage>
</organism>
<protein>
    <submittedName>
        <fullName evidence="2">Uncharacterized protein</fullName>
    </submittedName>
</protein>
<accession>A0A8J5M990</accession>
<dbReference type="EMBL" id="JAENGY010000043">
    <property type="protein sequence ID" value="KAG6976025.1"/>
    <property type="molecule type" value="Genomic_DNA"/>
</dbReference>
<proteinExistence type="predicted"/>
<dbReference type="Proteomes" id="UP000709295">
    <property type="component" value="Unassembled WGS sequence"/>
</dbReference>
<dbReference type="AlphaFoldDB" id="A0A8J5M990"/>
<comment type="caution">
    <text evidence="2">The sequence shown here is derived from an EMBL/GenBank/DDBJ whole genome shotgun (WGS) entry which is preliminary data.</text>
</comment>
<evidence type="ECO:0000313" key="3">
    <source>
        <dbReference type="Proteomes" id="UP000709295"/>
    </source>
</evidence>
<reference evidence="2" key="1">
    <citation type="submission" date="2021-01" db="EMBL/GenBank/DDBJ databases">
        <title>Phytophthora aleatoria, a newly-described species from Pinus radiata is distinct from Phytophthora cactorum isolates based on comparative genomics.</title>
        <authorList>
            <person name="Mcdougal R."/>
            <person name="Panda P."/>
            <person name="Williams N."/>
            <person name="Studholme D.J."/>
        </authorList>
    </citation>
    <scope>NUCLEOTIDE SEQUENCE</scope>
    <source>
        <strain evidence="2">NZFS 4037</strain>
    </source>
</reference>
<sequence>MPPKKPPSKLTAQGSTLNPPPTSHNYRQPVPAPPFPSSDSIPPLWTPNAVPTEVFPVWTDPAALRALNFCSAGHWGTAEQPFEDSLTPENLLLPKEASIVHVVGLPE</sequence>
<evidence type="ECO:0000256" key="1">
    <source>
        <dbReference type="SAM" id="MobiDB-lite"/>
    </source>
</evidence>
<evidence type="ECO:0000313" key="2">
    <source>
        <dbReference type="EMBL" id="KAG6976025.1"/>
    </source>
</evidence>